<reference evidence="2" key="1">
    <citation type="submission" date="2016-03" db="EMBL/GenBank/DDBJ databases">
        <title>Characterization of Acinetobacter baumannii phage vB_AbaM_ME3.</title>
        <authorList>
            <person name="Buttimer C.T.H."/>
            <person name="Elbreki M."/>
            <person name="Coffey A."/>
        </authorList>
    </citation>
    <scope>NUCLEOTIDE SEQUENCE [LARGE SCALE GENOMIC DNA]</scope>
</reference>
<sequence>MNKLQKFIDTKSIKITKDLYDTFINYSKAHNIMYACWFDRDEFSLYSIPRKRMQLDTKGIIKLFQNNTLVICGSIIDKLNSNACMARGVTGDYIISSIDDLSDLDEVIEINLEDQYETI</sequence>
<gene>
    <name evidence="1" type="ORF">ME3_225</name>
</gene>
<dbReference type="EMBL" id="KU935715">
    <property type="protein sequence ID" value="AND75386.1"/>
    <property type="molecule type" value="Genomic_DNA"/>
</dbReference>
<evidence type="ECO:0000313" key="1">
    <source>
        <dbReference type="EMBL" id="AND75386.1"/>
    </source>
</evidence>
<name>A0A172Q0K8_9CAUD</name>
<keyword evidence="2" id="KW-1185">Reference proteome</keyword>
<evidence type="ECO:0000313" key="2">
    <source>
        <dbReference type="Proteomes" id="UP000225947"/>
    </source>
</evidence>
<protein>
    <submittedName>
        <fullName evidence="1">Uncharacterized protein</fullName>
    </submittedName>
</protein>
<accession>A0A172Q0K8</accession>
<organism evidence="1 2">
    <name type="scientific">Acinetobacter phage vB_AbaM_ME3</name>
    <dbReference type="NCBI Taxonomy" id="1837876"/>
    <lineage>
        <taxon>Viruses</taxon>
        <taxon>Duplodnaviria</taxon>
        <taxon>Heunggongvirae</taxon>
        <taxon>Uroviricota</taxon>
        <taxon>Caudoviricetes</taxon>
        <taxon>Metrivirus</taxon>
        <taxon>Metrivirus ME3</taxon>
    </lineage>
</organism>
<proteinExistence type="predicted"/>
<dbReference type="Proteomes" id="UP000225947">
    <property type="component" value="Segment"/>
</dbReference>